<feature type="domain" description="TGS" evidence="1">
    <location>
        <begin position="177"/>
        <end position="241"/>
    </location>
</feature>
<protein>
    <submittedName>
        <fullName evidence="2">TGS domain protein</fullName>
    </submittedName>
</protein>
<dbReference type="InterPro" id="IPR004095">
    <property type="entry name" value="TGS"/>
</dbReference>
<dbReference type="Proteomes" id="UP000009375">
    <property type="component" value="Unassembled WGS sequence"/>
</dbReference>
<reference evidence="2 3" key="1">
    <citation type="journal article" date="2010" name="Proc. Natl. Acad. Sci. U.S.A.">
        <title>Enigmatic, ultrasmall, uncultivated Archaea.</title>
        <authorList>
            <person name="Baker B.J."/>
            <person name="Comolli L.R."/>
            <person name="Dick G.J."/>
            <person name="Hauser L.J."/>
            <person name="Hyatt D."/>
            <person name="Dill B.D."/>
            <person name="Land M.L."/>
            <person name="Verberkmoes N.C."/>
            <person name="Hettich R.L."/>
            <person name="Banfield J.F."/>
        </authorList>
    </citation>
    <scope>NUCLEOTIDE SEQUENCE [LARGE SCALE GENOMIC DNA]</scope>
</reference>
<dbReference type="EMBL" id="GG730066">
    <property type="protein sequence ID" value="EEZ92640.1"/>
    <property type="molecule type" value="Genomic_DNA"/>
</dbReference>
<evidence type="ECO:0000313" key="3">
    <source>
        <dbReference type="Proteomes" id="UP000009375"/>
    </source>
</evidence>
<evidence type="ECO:0000313" key="2">
    <source>
        <dbReference type="EMBL" id="EEZ92640.1"/>
    </source>
</evidence>
<accession>D2EG81</accession>
<organism evidence="2 3">
    <name type="scientific">Candidatus Parvarchaeum acidiphilum ARMAN-4</name>
    <dbReference type="NCBI Taxonomy" id="662760"/>
    <lineage>
        <taxon>Archaea</taxon>
        <taxon>Candidatus Parvarchaeota</taxon>
        <taxon>Candidatus Parvarchaeum</taxon>
    </lineage>
</organism>
<evidence type="ECO:0000259" key="1">
    <source>
        <dbReference type="Pfam" id="PF02824"/>
    </source>
</evidence>
<dbReference type="Gene3D" id="3.10.20.30">
    <property type="match status" value="1"/>
</dbReference>
<feature type="non-terminal residue" evidence="2">
    <location>
        <position position="1"/>
    </location>
</feature>
<dbReference type="AlphaFoldDB" id="D2EG81"/>
<sequence length="243" mass="28159">QDRHGGDKIQIDMPMNAPQEYYELEEKYSKEKDLEEKENILKRMMVILPKHKGTDREFGSLKRRLSLIRKEASRRPLIHKATAIRKRWPRVSLVGYNSENILKMFKITRLDNILYGIVKANNVQIQLIAVKDPEKNKDLLLQSEIIISKEKIDRYCSFQIVSEKIDLEKALKDFGVIGVYTENSKDAVAMEKGETVMNLVKKLHLKTEKNAYAVIFGKSAKFQGQRVALSHKLDDGDRVFIKI</sequence>
<dbReference type="Pfam" id="PF02824">
    <property type="entry name" value="TGS"/>
    <property type="match status" value="1"/>
</dbReference>
<gene>
    <name evidence="2" type="ORF">BJBARM4_0774</name>
</gene>
<dbReference type="InterPro" id="IPR012675">
    <property type="entry name" value="Beta-grasp_dom_sf"/>
</dbReference>
<proteinExistence type="predicted"/>
<name>D2EG81_PARA4</name>